<organism evidence="1 2">
    <name type="scientific">Mesotoga infera</name>
    <dbReference type="NCBI Taxonomy" id="1236046"/>
    <lineage>
        <taxon>Bacteria</taxon>
        <taxon>Thermotogati</taxon>
        <taxon>Thermotogota</taxon>
        <taxon>Thermotogae</taxon>
        <taxon>Kosmotogales</taxon>
        <taxon>Kosmotogaceae</taxon>
        <taxon>Mesotoga</taxon>
    </lineage>
</organism>
<sequence>MTSTKFFSIALIVFLAGVGLSASISGALLKLTEIAGLENEIAGDLEKSLTTINRFYCGGISYGDSLVGVSFSFFTGEEQPLTRDGIKDTTRDLASRSVAIPFLRQLSRVHNLSEIINLYFLPYSLKNLLISVSSTELIRLASGDEWVGTIVIVKQNNLAIQPDGLINKFIDYYIKRLDVLVDTEPLQNTADVIDYIDSNAAILKIGQISMWRVWLYGAAVQIHLGNEEKAARIINKLPEDAREIFSAKAFGDDEFLLAGDIFIIVDERDKAFSYWAYGMQVNPLNKTLEERFEEYDKK</sequence>
<accession>A0A7Z7PR45</accession>
<keyword evidence="2" id="KW-1185">Reference proteome</keyword>
<dbReference type="EMBL" id="LS974202">
    <property type="protein sequence ID" value="SSC12408.1"/>
    <property type="molecule type" value="Genomic_DNA"/>
</dbReference>
<dbReference type="AlphaFoldDB" id="A0A7Z7PR45"/>
<evidence type="ECO:0000313" key="2">
    <source>
        <dbReference type="Proteomes" id="UP000250796"/>
    </source>
</evidence>
<dbReference type="Proteomes" id="UP000250796">
    <property type="component" value="Chromosome MESINF"/>
</dbReference>
<evidence type="ECO:0000313" key="1">
    <source>
        <dbReference type="EMBL" id="SSC12408.1"/>
    </source>
</evidence>
<protein>
    <submittedName>
        <fullName evidence="1">Uncharacterized protein</fullName>
    </submittedName>
</protein>
<proteinExistence type="predicted"/>
<dbReference type="KEGG" id="minf:MESINF_0959"/>
<reference evidence="1 2" key="1">
    <citation type="submission" date="2017-01" db="EMBL/GenBank/DDBJ databases">
        <authorList>
            <person name="Erauso G."/>
        </authorList>
    </citation>
    <scope>NUCLEOTIDE SEQUENCE [LARGE SCALE GENOMIC DNA]</scope>
    <source>
        <strain evidence="1">MESINF1</strain>
    </source>
</reference>
<name>A0A7Z7PR45_9BACT</name>
<dbReference type="RefSeq" id="WP_169698739.1">
    <property type="nucleotide sequence ID" value="NZ_LS974202.1"/>
</dbReference>
<gene>
    <name evidence="1" type="ORF">MESINF_0959</name>
</gene>